<dbReference type="GO" id="GO:0005886">
    <property type="term" value="C:plasma membrane"/>
    <property type="evidence" value="ECO:0007669"/>
    <property type="project" value="TreeGrafter"/>
</dbReference>
<feature type="domain" description="HAMP" evidence="6">
    <location>
        <begin position="209"/>
        <end position="262"/>
    </location>
</feature>
<dbReference type="SMART" id="SM00304">
    <property type="entry name" value="HAMP"/>
    <property type="match status" value="2"/>
</dbReference>
<evidence type="ECO:0000259" key="5">
    <source>
        <dbReference type="PROSITE" id="PS50111"/>
    </source>
</evidence>
<evidence type="ECO:0000256" key="2">
    <source>
        <dbReference type="ARBA" id="ARBA00029447"/>
    </source>
</evidence>
<dbReference type="Gene3D" id="1.10.287.950">
    <property type="entry name" value="Methyl-accepting chemotaxis protein"/>
    <property type="match status" value="1"/>
</dbReference>
<dbReference type="SUPFAM" id="SSF158472">
    <property type="entry name" value="HAMP domain-like"/>
    <property type="match status" value="1"/>
</dbReference>
<protein>
    <recommendedName>
        <fullName evidence="9">Methyl-accepting chemotaxis protein</fullName>
    </recommendedName>
</protein>
<reference evidence="8" key="1">
    <citation type="submission" date="2017-08" db="EMBL/GenBank/DDBJ databases">
        <title>A dynamic microbial community with high functional redundancy inhabits the cold, oxic subseafloor aquifer.</title>
        <authorList>
            <person name="Tully B.J."/>
            <person name="Wheat C.G."/>
            <person name="Glazer B.T."/>
            <person name="Huber J.A."/>
        </authorList>
    </citation>
    <scope>NUCLEOTIDE SEQUENCE [LARGE SCALE GENOMIC DNA]</scope>
</reference>
<evidence type="ECO:0000256" key="1">
    <source>
        <dbReference type="ARBA" id="ARBA00022481"/>
    </source>
</evidence>
<evidence type="ECO:0000313" key="7">
    <source>
        <dbReference type="EMBL" id="PCI22593.1"/>
    </source>
</evidence>
<dbReference type="InterPro" id="IPR024478">
    <property type="entry name" value="HlyB_4HB_MCP"/>
</dbReference>
<evidence type="ECO:0008006" key="9">
    <source>
        <dbReference type="Google" id="ProtNLM"/>
    </source>
</evidence>
<sequence>MQWFYNLKLFKKLIIAFTFVSLILMIEGGMGLYEINKMGNLTTNLYSHNLAPITKISELNRLVYQYRLLLFQLIGEDDPEGMDLHGQNLEAKHQEILQSLESSDLASIHEELTKFSEKWSKVIENSQEIISMAKNFAKEDASEMANRENKKFFDQSLQIIENLVVVLDQNAKNSYSESQAIKENSFLMMFLIIALGVLLAILSAIFIAKAITTPLNKLIGFSRRITEGNLTMDDLVVTAKDETAQLAVVMNQMKNKLKENSDEQRLSQQRDQDVLDGLQQAMVVIKKIGQGDFTQKLDILSEGIVSELSTTMNQFISQLSQMIRKIKESADTIASSSQQIAAGSQDLSAQINNQASSLEETASSMEQMNAIVQSNAENAQNATEISQTTRTTAEQGRTQLLKSLEETITTNQSAVQQLQNTNREVVVAIGDIAARSEKISGITTLMNDIAFQTNLLALNAAVEAARAGEQGKGFAVVAAEVRNLAWRSSKASKRINTLIVDSLERINKGRELVDLSDQSLQEMSISIETTLNALKEQSGENLDKILMAVRNVSEAVENISAASVEQADGINQINIAVTEMDRITQRNTTLVSDTALSSTKMAQEAVNLIQLVEVFKINGEQREVPVPKKSEVIEETMIPELEAEQQKAVFVDQEMENFE</sequence>
<dbReference type="InterPro" id="IPR003660">
    <property type="entry name" value="HAMP_dom"/>
</dbReference>
<evidence type="ECO:0000259" key="6">
    <source>
        <dbReference type="PROSITE" id="PS50885"/>
    </source>
</evidence>
<dbReference type="Gene3D" id="6.10.340.10">
    <property type="match status" value="1"/>
</dbReference>
<dbReference type="EMBL" id="NVSR01000158">
    <property type="protein sequence ID" value="PCI22593.1"/>
    <property type="molecule type" value="Genomic_DNA"/>
</dbReference>
<evidence type="ECO:0000313" key="8">
    <source>
        <dbReference type="Proteomes" id="UP000218113"/>
    </source>
</evidence>
<keyword evidence="4" id="KW-1133">Transmembrane helix</keyword>
<dbReference type="PROSITE" id="PS50111">
    <property type="entry name" value="CHEMOTAXIS_TRANSDUC_2"/>
    <property type="match status" value="1"/>
</dbReference>
<comment type="caution">
    <text evidence="7">The sequence shown here is derived from an EMBL/GenBank/DDBJ whole genome shotgun (WGS) entry which is preliminary data.</text>
</comment>
<feature type="domain" description="Methyl-accepting transducer" evidence="5">
    <location>
        <begin position="329"/>
        <end position="602"/>
    </location>
</feature>
<evidence type="ECO:0000256" key="3">
    <source>
        <dbReference type="PROSITE-ProRule" id="PRU00284"/>
    </source>
</evidence>
<keyword evidence="1" id="KW-0488">Methylation</keyword>
<proteinExistence type="inferred from homology"/>
<evidence type="ECO:0000256" key="4">
    <source>
        <dbReference type="SAM" id="Phobius"/>
    </source>
</evidence>
<dbReference type="Pfam" id="PF00015">
    <property type="entry name" value="MCPsignal"/>
    <property type="match status" value="1"/>
</dbReference>
<dbReference type="GO" id="GO:0004888">
    <property type="term" value="F:transmembrane signaling receptor activity"/>
    <property type="evidence" value="ECO:0007669"/>
    <property type="project" value="TreeGrafter"/>
</dbReference>
<organism evidence="7 8">
    <name type="scientific">SAR324 cluster bacterium</name>
    <dbReference type="NCBI Taxonomy" id="2024889"/>
    <lineage>
        <taxon>Bacteria</taxon>
        <taxon>Deltaproteobacteria</taxon>
        <taxon>SAR324 cluster</taxon>
    </lineage>
</organism>
<gene>
    <name evidence="7" type="ORF">COB67_13340</name>
</gene>
<dbReference type="Pfam" id="PF12729">
    <property type="entry name" value="4HB_MCP_1"/>
    <property type="match status" value="1"/>
</dbReference>
<dbReference type="SUPFAM" id="SSF58104">
    <property type="entry name" value="Methyl-accepting chemotaxis protein (MCP) signaling domain"/>
    <property type="match status" value="1"/>
</dbReference>
<comment type="similarity">
    <text evidence="2">Belongs to the methyl-accepting chemotaxis (MCP) protein family.</text>
</comment>
<dbReference type="InterPro" id="IPR004089">
    <property type="entry name" value="MCPsignal_dom"/>
</dbReference>
<feature type="transmembrane region" description="Helical" evidence="4">
    <location>
        <begin position="186"/>
        <end position="208"/>
    </location>
</feature>
<dbReference type="InterPro" id="IPR051310">
    <property type="entry name" value="MCP_chemotaxis"/>
</dbReference>
<feature type="transmembrane region" description="Helical" evidence="4">
    <location>
        <begin position="13"/>
        <end position="33"/>
    </location>
</feature>
<dbReference type="GO" id="GO:0006935">
    <property type="term" value="P:chemotaxis"/>
    <property type="evidence" value="ECO:0007669"/>
    <property type="project" value="UniProtKB-KW"/>
</dbReference>
<dbReference type="Proteomes" id="UP000218113">
    <property type="component" value="Unassembled WGS sequence"/>
</dbReference>
<dbReference type="GO" id="GO:0007165">
    <property type="term" value="P:signal transduction"/>
    <property type="evidence" value="ECO:0007669"/>
    <property type="project" value="UniProtKB-KW"/>
</dbReference>
<name>A0A2A4SMF0_9DELT</name>
<keyword evidence="4" id="KW-0812">Transmembrane</keyword>
<dbReference type="PANTHER" id="PTHR43531">
    <property type="entry name" value="PROTEIN ICFG"/>
    <property type="match status" value="1"/>
</dbReference>
<keyword evidence="3" id="KW-0807">Transducer</keyword>
<keyword evidence="4" id="KW-0472">Membrane</keyword>
<accession>A0A2A4SMF0</accession>
<dbReference type="AlphaFoldDB" id="A0A2A4SMF0"/>
<dbReference type="PROSITE" id="PS50885">
    <property type="entry name" value="HAMP"/>
    <property type="match status" value="2"/>
</dbReference>
<dbReference type="FunFam" id="1.10.287.950:FF:000001">
    <property type="entry name" value="Methyl-accepting chemotaxis sensory transducer"/>
    <property type="match status" value="1"/>
</dbReference>
<dbReference type="SMART" id="SM00283">
    <property type="entry name" value="MA"/>
    <property type="match status" value="1"/>
</dbReference>
<dbReference type="PANTHER" id="PTHR43531:SF14">
    <property type="entry name" value="METHYL-ACCEPTING CHEMOTAXIS PROTEIN I-RELATED"/>
    <property type="match status" value="1"/>
</dbReference>
<dbReference type="CDD" id="cd06225">
    <property type="entry name" value="HAMP"/>
    <property type="match status" value="1"/>
</dbReference>
<feature type="domain" description="HAMP" evidence="6">
    <location>
        <begin position="272"/>
        <end position="324"/>
    </location>
</feature>
<dbReference type="Pfam" id="PF00672">
    <property type="entry name" value="HAMP"/>
    <property type="match status" value="1"/>
</dbReference>